<dbReference type="EMBL" id="CP003537">
    <property type="protein sequence ID" value="AGH96423.1"/>
    <property type="molecule type" value="Genomic_DNA"/>
</dbReference>
<gene>
    <name evidence="2" type="ORF">A11Q_2207</name>
</gene>
<dbReference type="STRING" id="1184267.A11Q_2207"/>
<evidence type="ECO:0000313" key="2">
    <source>
        <dbReference type="EMBL" id="AGH96423.1"/>
    </source>
</evidence>
<dbReference type="Proteomes" id="UP000012040">
    <property type="component" value="Chromosome"/>
</dbReference>
<dbReference type="PATRIC" id="fig|1184267.3.peg.2234"/>
<keyword evidence="3" id="KW-1185">Reference proteome</keyword>
<evidence type="ECO:0000256" key="1">
    <source>
        <dbReference type="SAM" id="SignalP"/>
    </source>
</evidence>
<reference evidence="2 3" key="1">
    <citation type="journal article" date="2013" name="ISME J.">
        <title>By their genes ye shall know them: genomic signatures of predatory bacteria.</title>
        <authorList>
            <person name="Pasternak Z."/>
            <person name="Pietrokovski S."/>
            <person name="Rotem O."/>
            <person name="Gophna U."/>
            <person name="Lurie-Weinberger M.N."/>
            <person name="Jurkevitch E."/>
        </authorList>
    </citation>
    <scope>NUCLEOTIDE SEQUENCE [LARGE SCALE GENOMIC DNA]</scope>
    <source>
        <strain evidence="2 3">JSS</strain>
    </source>
</reference>
<name>M4VB30_9BACT</name>
<dbReference type="HOGENOM" id="CLU_2506035_0_0_7"/>
<proteinExistence type="predicted"/>
<dbReference type="RefSeq" id="WP_015470913.1">
    <property type="nucleotide sequence ID" value="NC_020813.1"/>
</dbReference>
<dbReference type="AlphaFoldDB" id="M4VB30"/>
<accession>M4VB30</accession>
<feature type="signal peptide" evidence="1">
    <location>
        <begin position="1"/>
        <end position="22"/>
    </location>
</feature>
<feature type="chain" id="PRO_5004060159" evidence="1">
    <location>
        <begin position="23"/>
        <end position="85"/>
    </location>
</feature>
<protein>
    <submittedName>
        <fullName evidence="2">Uncharacterized protein</fullName>
    </submittedName>
</protein>
<organism evidence="2 3">
    <name type="scientific">Pseudobdellovibrio exovorus JSS</name>
    <dbReference type="NCBI Taxonomy" id="1184267"/>
    <lineage>
        <taxon>Bacteria</taxon>
        <taxon>Pseudomonadati</taxon>
        <taxon>Bdellovibrionota</taxon>
        <taxon>Bdellovibrionia</taxon>
        <taxon>Bdellovibrionales</taxon>
        <taxon>Pseudobdellovibrionaceae</taxon>
        <taxon>Pseudobdellovibrio</taxon>
    </lineage>
</organism>
<evidence type="ECO:0000313" key="3">
    <source>
        <dbReference type="Proteomes" id="UP000012040"/>
    </source>
</evidence>
<dbReference type="KEGG" id="bex:A11Q_2207"/>
<keyword evidence="1" id="KW-0732">Signal</keyword>
<sequence length="85" mass="8422">MKKWMSLLMSVISFLGVSVTHAAEATFLSPDCRDCAAAVSADGARVGNQIGVHNAISGAQTLPLVTPAGSGGGAGDRPAPAATGR</sequence>